<feature type="repeat" description="TPR" evidence="1">
    <location>
        <begin position="2106"/>
        <end position="2139"/>
    </location>
</feature>
<reference evidence="3 4" key="1">
    <citation type="submission" date="2020-08" db="EMBL/GenBank/DDBJ databases">
        <title>Bridging the membrane lipid divide: bacteria of the FCB group superphylum have the potential to synthesize archaeal ether lipids.</title>
        <authorList>
            <person name="Villanueva L."/>
            <person name="Von Meijenfeldt F.A.B."/>
            <person name="Westbye A.B."/>
            <person name="Yadav S."/>
            <person name="Hopmans E.C."/>
            <person name="Dutilh B.E."/>
            <person name="Sinninghe Damste J.S."/>
        </authorList>
    </citation>
    <scope>NUCLEOTIDE SEQUENCE [LARGE SCALE GENOMIC DNA]</scope>
    <source>
        <strain evidence="3">NIOZ-UU17</strain>
    </source>
</reference>
<comment type="caution">
    <text evidence="3">The sequence shown here is derived from an EMBL/GenBank/DDBJ whole genome shotgun (WGS) entry which is preliminary data.</text>
</comment>
<dbReference type="InterPro" id="IPR011659">
    <property type="entry name" value="WD40"/>
</dbReference>
<dbReference type="Gene3D" id="2.120.10.30">
    <property type="entry name" value="TolB, C-terminal domain"/>
    <property type="match status" value="1"/>
</dbReference>
<sequence length="2847" mass="317141">MTQKKFFIRKIFLITLFVAGGAIWTSFCQAGLKKAGPKVLPVNKPEQITFETDPVLHAVVSDDGKWMVYTSGRGNFTDLWLRSADPGVVVLPQRLTSDPAPESSPAFSPDGRFIAFTGTANDVKGDIYLLDLKSAESGAIRLTGRDTADGGPCFSADGHKLYFHQAGPADENRRLAVLDLNEKDKTPVLLNTGGDGSFPAVAPDGKQLAFVTYRNDPAGDIFVLDLKDKNVRRLTTGPYMDGFPEWSSDSRYVYFSRIAADTDLDGRLTQNDNPTIYRVKVKDEHLRPYPLTLFTFSAFQPQLSGPKLFFLSDKGGANNCWSIPAEGFIPVKDSPEQQLTLAEKLSVKIPPDPYLTLLAYYKVLEKYENVKPWGAKAAFEIGKIYRKLNMPVLAGLAFKVVSQDYSDIQPEADLALIELNMIDTGERLKFETDESRRLALIQPGMAQLDKIAGSKNPKIKARANIERARLLSMAGRDPASFVKAVNLLDAVIDDDRSARSQAAEAMILKADIFGKIGTPDEIYPAYIAVIKKYPDVSVWSDVAVERILQLTLANIEDKKIAEKINYLRNFADKHRRENPLLSIGALNRIGDLFYSIDEWTQAKAVYYQTLEQFKVVNTQTSAARLSLAEILYQEERFRQALDLYEAEIAQRPYEDNISNLARAGFIRKSIASGELLYRLGEISSANKIFAELIAYDDFIVEAHRGYIKCAAAFNNIQGVLDKYKESLAHDPNDPIAIYATALSLTYLNDKSSIKEAEKLLLRAININGRIEYFHQTLGYVFEVLETVYQEKGTLEMALESYKKAYFLNDHKNNPENAANLLLNLGNTYYLLGQYPKAFSYYTQRLKTDLAFDNYNTEILFYRRMGAASFQARETEKTIQAFTKALDLIERRMEPQQASDAFDRISRYMMDRVVAVGIRHGDISKAIKAIAAAQSKINRSLSKLHHKDILPPPAPDWKTYKEGIEALLTEQEKLNHQAISLLLKHKKAELPAAEVSETLSGMVPKVNEALEFPERLVQLKAEMLDRLGLAYQEAGYSEKAAKTFEKVFALNQDLVDQDLGVPANLARNRRSAAYNAYFWAETLSGEKRRELLRKTAQDFAGVIDLVEKFGVPDKQMGQGQGLVNIAVQVSADEIGSSQAGHGFTAQQEIRLAEAFLTRIHLELGELKPAEEAVKKQLNAYPVNKPVSDKNVYGVSLLYHRAGQLAVARGKLAAAFEYFGFSADLSFRMQNPVSTAVNVTNMASLLARMSAKTPGVMQLGRRLEALDTKTTRLLAQNPIAADQPIAAIYHNKMGVYWLNFPKLPAGNLEAAVLQTRALQKAAIHFERGLKLLENKQHDPNREKLALFAALHLNTAGVALDFAARQSAAEHFESALQASRHGLLPELEWRALAGLGRLNAALDVLNSVTLLRAGCGPGEIVALFGPLVVDLVKAGQAEEAFNLAERLAELERFNRLAPVVGELQQKAQDPFSRTVFRKIYIKLERIQKLRQKIARAQGEEKEYLTEELSRESRLVAEKLEKDKQALPDAIRLLQDNQIQETSLILLGLAVHAEETADALVKTRDQDRAAALLQKYKDLVKRYQQVRQAAIAARPAETAADIITFFGPEPIRAADVMQHLPADGKLVRLFAADDEMSAYIVFKITPHAIDAAREALTQESLKSLIPLDEGVVYVGYENILRLYKDMPDDASVSYALSGTHLVRSIMHRKPFKHSLLAVPAVDKDITGYDIEVLKGLSENEILQATQGANIFLISDSVALTAAVPTKAGKYPEQFLAVHSPDQTGTDQAAGRLESVSFAPNGYAIPVQRLLANSSDLSLALLPTASIADAYLIGHLFSIYGCPSVLLPDKPASGSDFVDHFLKAYPLASAQEALAKAGSLSAQKQRWIQLGFKGMTPAESQAFAMQYFARYVQNGQQAFENNNPARALSMFENAIRIAQTVEQFEQYLAPLYNFGRDSAVMMGEQKKAVRYGNAVVKLVAEANPDSEQHAQTLLMLGSVHAQFEQYEKAVPYIEKAVNIMAELELGPEQIEALAGLSVVLANATYYNRALVHLQSAVSLSKVFNQQELLARHYVSIGGIYDRGLNQYALAVKEYNKALTIYRQTGRTADIARMLLSIGRCYRLMGNFIEAASFYQQSLELIEPDSENIRLKAEIIFEQSNLAWFQAGYEEAFKLQRECYKLARLHGWPLMQTLSLNTSGLIWWTLGNNGKALEELEKALSYGRNLMVPDDEIANILHNTGLVYREMGRYTEALNALDEALAIDTRLKSRWAVAYDLRNKALTYLKMGQPDKSVPLFEKAVDAAKSIGNRVNEAKALLGLGEALFATKQNSKAEKVYTDALSLARSMALRETEWRSLYGLAKLRLAEEQRDEAIDLLFEAVKIIEKVRADIKIDQLKESFIDNKLAVYETLVRLLADTGKIKESFEMAERSRARNFVDLLGNQRLSFGSTIARQLYDRQILIKSKIKEHEALLAQSTEAIDRDTYKQTLGQLNSDYNDLMLDIQAANPQLSSMVSVEPLEADKLLGALEKDVALLAYYVLPDEIFCWVLRPEGIKLARTPLGRDTLGQTILEYRRMIQNIEPLEKQSRQLFDWLLAPVASDLNGVKTLGIIPHGPLHYLSFATLSAESSYLIDQYALFYLPSASVLGYTLSKRTPEKKLAVLAIGNPDLGDPVFELPFAEHEVASIQWNFPQITSLTRDRASESWVVNNIEKFGIIHMASHGEFNPVNPLFSAIKLSKGEDTDGNLEAAEIFGLKINADVVVLSACQTGLGKVTGGDDVIGLNRAFFYAGTHTIVSSLWRVSDISTAVLIKQFYRQYAGHSKADSLRMAILHVKQRQPHPSYWGAFTLVGDYY</sequence>
<dbReference type="Pfam" id="PF13432">
    <property type="entry name" value="TPR_16"/>
    <property type="match status" value="1"/>
</dbReference>
<dbReference type="Pfam" id="PF13176">
    <property type="entry name" value="TPR_7"/>
    <property type="match status" value="1"/>
</dbReference>
<dbReference type="EMBL" id="JACNIG010000142">
    <property type="protein sequence ID" value="MBC8431446.1"/>
    <property type="molecule type" value="Genomic_DNA"/>
</dbReference>
<dbReference type="SUPFAM" id="SSF82171">
    <property type="entry name" value="DPP6 N-terminal domain-like"/>
    <property type="match status" value="1"/>
</dbReference>
<dbReference type="PANTHER" id="PTHR10098">
    <property type="entry name" value="RAPSYN-RELATED"/>
    <property type="match status" value="1"/>
</dbReference>
<dbReference type="PROSITE" id="PS50005">
    <property type="entry name" value="TPR"/>
    <property type="match status" value="6"/>
</dbReference>
<accession>A0A8J6NQ47</accession>
<dbReference type="SMART" id="SM00028">
    <property type="entry name" value="TPR"/>
    <property type="match status" value="15"/>
</dbReference>
<dbReference type="Pfam" id="PF07676">
    <property type="entry name" value="PD40"/>
    <property type="match status" value="4"/>
</dbReference>
<dbReference type="PROSITE" id="PS50293">
    <property type="entry name" value="TPR_REGION"/>
    <property type="match status" value="1"/>
</dbReference>
<dbReference type="SUPFAM" id="SSF48452">
    <property type="entry name" value="TPR-like"/>
    <property type="match status" value="6"/>
</dbReference>
<dbReference type="Pfam" id="PF13424">
    <property type="entry name" value="TPR_12"/>
    <property type="match status" value="3"/>
</dbReference>
<dbReference type="Proteomes" id="UP000605201">
    <property type="component" value="Unassembled WGS sequence"/>
</dbReference>
<feature type="repeat" description="TPR" evidence="1">
    <location>
        <begin position="1020"/>
        <end position="1053"/>
    </location>
</feature>
<dbReference type="Pfam" id="PF12770">
    <property type="entry name" value="CHAT"/>
    <property type="match status" value="1"/>
</dbReference>
<feature type="repeat" description="TPR" evidence="1">
    <location>
        <begin position="1985"/>
        <end position="2018"/>
    </location>
</feature>
<dbReference type="InterPro" id="IPR024983">
    <property type="entry name" value="CHAT_dom"/>
</dbReference>
<organism evidence="3 4">
    <name type="scientific">Candidatus Desulfatibia vada</name>
    <dbReference type="NCBI Taxonomy" id="2841696"/>
    <lineage>
        <taxon>Bacteria</taxon>
        <taxon>Pseudomonadati</taxon>
        <taxon>Thermodesulfobacteriota</taxon>
        <taxon>Desulfobacteria</taxon>
        <taxon>Desulfobacterales</taxon>
        <taxon>Desulfobacterales incertae sedis</taxon>
        <taxon>Candidatus Desulfatibia</taxon>
    </lineage>
</organism>
<evidence type="ECO:0000313" key="3">
    <source>
        <dbReference type="EMBL" id="MBC8431446.1"/>
    </source>
</evidence>
<dbReference type="Gene3D" id="2.120.10.60">
    <property type="entry name" value="Tricorn protease N-terminal domain"/>
    <property type="match status" value="1"/>
</dbReference>
<keyword evidence="1" id="KW-0802">TPR repeat</keyword>
<protein>
    <submittedName>
        <fullName evidence="3">CHAT domain-containing protein</fullName>
    </submittedName>
</protein>
<feature type="domain" description="CHAT" evidence="2">
    <location>
        <begin position="2579"/>
        <end position="2845"/>
    </location>
</feature>
<proteinExistence type="predicted"/>
<feature type="repeat" description="TPR" evidence="1">
    <location>
        <begin position="858"/>
        <end position="891"/>
    </location>
</feature>
<dbReference type="InterPro" id="IPR011042">
    <property type="entry name" value="6-blade_b-propeller_TolB-like"/>
</dbReference>
<evidence type="ECO:0000256" key="1">
    <source>
        <dbReference type="PROSITE-ProRule" id="PRU00339"/>
    </source>
</evidence>
<evidence type="ECO:0000259" key="2">
    <source>
        <dbReference type="Pfam" id="PF12770"/>
    </source>
</evidence>
<gene>
    <name evidence="3" type="ORF">H8D96_05960</name>
</gene>
<dbReference type="InterPro" id="IPR019734">
    <property type="entry name" value="TPR_rpt"/>
</dbReference>
<dbReference type="InterPro" id="IPR011990">
    <property type="entry name" value="TPR-like_helical_dom_sf"/>
</dbReference>
<dbReference type="Pfam" id="PF13181">
    <property type="entry name" value="TPR_8"/>
    <property type="match status" value="2"/>
</dbReference>
<name>A0A8J6NQ47_9BACT</name>
<evidence type="ECO:0000313" key="4">
    <source>
        <dbReference type="Proteomes" id="UP000605201"/>
    </source>
</evidence>
<dbReference type="Gene3D" id="1.25.40.10">
    <property type="entry name" value="Tetratricopeptide repeat domain"/>
    <property type="match status" value="6"/>
</dbReference>
<feature type="repeat" description="TPR" evidence="1">
    <location>
        <begin position="818"/>
        <end position="851"/>
    </location>
</feature>
<feature type="repeat" description="TPR" evidence="1">
    <location>
        <begin position="2228"/>
        <end position="2261"/>
    </location>
</feature>